<evidence type="ECO:0000259" key="2">
    <source>
        <dbReference type="Pfam" id="PF07883"/>
    </source>
</evidence>
<dbReference type="InterPro" id="IPR011051">
    <property type="entry name" value="RmlC_Cupin_sf"/>
</dbReference>
<dbReference type="PANTHER" id="PTHR35848">
    <property type="entry name" value="OXALATE-BINDING PROTEIN"/>
    <property type="match status" value="1"/>
</dbReference>
<dbReference type="SUPFAM" id="SSF51182">
    <property type="entry name" value="RmlC-like cupins"/>
    <property type="match status" value="1"/>
</dbReference>
<sequence>MRRACIDRSARLVRLGDALGTEHVAINRYRVAPGDGFPGGLHAHADQEEVFVVVAGEATFETLEGDVTVGAGEAVRFAPGEFQTGENRGDGDLVAFAIGAPRGTDDVRVPAPCPDCGGEELRLDTAGANLTFRCPDCDAEHVPRPCPDCGDDALGFTTDDEDRPVVECGNCGARFTDAPLEH</sequence>
<comment type="caution">
    <text evidence="3">The sequence shown here is derived from an EMBL/GenBank/DDBJ whole genome shotgun (WGS) entry which is preliminary data.</text>
</comment>
<protein>
    <submittedName>
        <fullName evidence="3">Cupin domain-containing protein</fullName>
    </submittedName>
</protein>
<keyword evidence="1" id="KW-0479">Metal-binding</keyword>
<dbReference type="InterPro" id="IPR051610">
    <property type="entry name" value="GPI/OXD"/>
</dbReference>
<dbReference type="GO" id="GO:0046872">
    <property type="term" value="F:metal ion binding"/>
    <property type="evidence" value="ECO:0007669"/>
    <property type="project" value="UniProtKB-KW"/>
</dbReference>
<dbReference type="RefSeq" id="WP_321168091.1">
    <property type="nucleotide sequence ID" value="NZ_WUUS01000008.1"/>
</dbReference>
<dbReference type="PANTHER" id="PTHR35848:SF9">
    <property type="entry name" value="SLL1358 PROTEIN"/>
    <property type="match status" value="1"/>
</dbReference>
<dbReference type="Pfam" id="PF07883">
    <property type="entry name" value="Cupin_2"/>
    <property type="match status" value="1"/>
</dbReference>
<dbReference type="InterPro" id="IPR014710">
    <property type="entry name" value="RmlC-like_jellyroll"/>
</dbReference>
<dbReference type="EMBL" id="WUUS01000008">
    <property type="protein sequence ID" value="MXR42221.1"/>
    <property type="molecule type" value="Genomic_DNA"/>
</dbReference>
<evidence type="ECO:0000313" key="3">
    <source>
        <dbReference type="EMBL" id="MXR42221.1"/>
    </source>
</evidence>
<evidence type="ECO:0000256" key="1">
    <source>
        <dbReference type="ARBA" id="ARBA00022723"/>
    </source>
</evidence>
<dbReference type="AlphaFoldDB" id="A0A6B0T0H4"/>
<feature type="domain" description="Cupin type-2" evidence="2">
    <location>
        <begin position="29"/>
        <end position="98"/>
    </location>
</feature>
<reference evidence="3 4" key="1">
    <citation type="submission" date="2019-12" db="EMBL/GenBank/DDBJ databases">
        <title>Isolation and characterization of three novel carbon monoxide-oxidizing members of Halobacteria from salione crusts and soils.</title>
        <authorList>
            <person name="Myers M.R."/>
            <person name="King G.M."/>
        </authorList>
    </citation>
    <scope>NUCLEOTIDE SEQUENCE [LARGE SCALE GENOMIC DNA]</scope>
    <source>
        <strain evidence="3 4">WSA2</strain>
    </source>
</reference>
<proteinExistence type="predicted"/>
<keyword evidence="4" id="KW-1185">Reference proteome</keyword>
<name>A0A6B0T0H4_9EURY</name>
<dbReference type="InterPro" id="IPR013096">
    <property type="entry name" value="Cupin_2"/>
</dbReference>
<evidence type="ECO:0000313" key="4">
    <source>
        <dbReference type="Proteomes" id="UP000437065"/>
    </source>
</evidence>
<organism evidence="3 4">
    <name type="scientific">Halobaculum saliterrae</name>
    <dbReference type="NCBI Taxonomy" id="2073113"/>
    <lineage>
        <taxon>Archaea</taxon>
        <taxon>Methanobacteriati</taxon>
        <taxon>Methanobacteriota</taxon>
        <taxon>Stenosarchaea group</taxon>
        <taxon>Halobacteria</taxon>
        <taxon>Halobacteriales</taxon>
        <taxon>Haloferacaceae</taxon>
        <taxon>Halobaculum</taxon>
    </lineage>
</organism>
<accession>A0A6B0T0H4</accession>
<dbReference type="Gene3D" id="2.60.120.10">
    <property type="entry name" value="Jelly Rolls"/>
    <property type="match status" value="1"/>
</dbReference>
<dbReference type="Proteomes" id="UP000437065">
    <property type="component" value="Unassembled WGS sequence"/>
</dbReference>
<gene>
    <name evidence="3" type="ORF">GRX01_12835</name>
</gene>